<evidence type="ECO:0000256" key="8">
    <source>
        <dbReference type="ARBA" id="ARBA00023098"/>
    </source>
</evidence>
<comment type="catalytic activity">
    <reaction evidence="11">
        <text>(9Z)-hexadecenoyl-[ACP] + malonyl-[ACP] + H(+) = 3-oxo-(11Z)-octadecenoyl-[ACP] + holo-[ACP] + CO2</text>
        <dbReference type="Rhea" id="RHEA:55040"/>
        <dbReference type="Rhea" id="RHEA-COMP:9623"/>
        <dbReference type="Rhea" id="RHEA-COMP:9685"/>
        <dbReference type="Rhea" id="RHEA-COMP:10800"/>
        <dbReference type="Rhea" id="RHEA-COMP:14074"/>
        <dbReference type="ChEBI" id="CHEBI:15378"/>
        <dbReference type="ChEBI" id="CHEBI:16526"/>
        <dbReference type="ChEBI" id="CHEBI:64479"/>
        <dbReference type="ChEBI" id="CHEBI:78449"/>
        <dbReference type="ChEBI" id="CHEBI:83989"/>
        <dbReference type="ChEBI" id="CHEBI:138538"/>
        <dbReference type="EC" id="2.3.1.179"/>
    </reaction>
</comment>
<reference evidence="15" key="1">
    <citation type="submission" date="2021-03" db="EMBL/GenBank/DDBJ databases">
        <title>Assistant Professor.</title>
        <authorList>
            <person name="Huq M.A."/>
        </authorList>
    </citation>
    <scope>NUCLEOTIDE SEQUENCE [LARGE SCALE GENOMIC DNA]</scope>
    <source>
        <strain evidence="15">MAH-28</strain>
    </source>
</reference>
<protein>
    <recommendedName>
        <fullName evidence="4 11">3-oxoacyl-[acyl-carrier-protein] synthase 2</fullName>
        <ecNumber evidence="3 11">2.3.1.179</ecNumber>
    </recommendedName>
</protein>
<dbReference type="InterPro" id="IPR017568">
    <property type="entry name" value="3-oxoacyl-ACP_synth-2"/>
</dbReference>
<dbReference type="GO" id="GO:0004315">
    <property type="term" value="F:3-oxoacyl-[acyl-carrier-protein] synthase activity"/>
    <property type="evidence" value="ECO:0007669"/>
    <property type="project" value="UniProtKB-EC"/>
</dbReference>
<dbReference type="Proteomes" id="UP000679126">
    <property type="component" value="Unassembled WGS sequence"/>
</dbReference>
<dbReference type="PROSITE" id="PS00606">
    <property type="entry name" value="KS3_1"/>
    <property type="match status" value="1"/>
</dbReference>
<evidence type="ECO:0000256" key="1">
    <source>
        <dbReference type="ARBA" id="ARBA00005194"/>
    </source>
</evidence>
<evidence type="ECO:0000256" key="5">
    <source>
        <dbReference type="ARBA" id="ARBA00022516"/>
    </source>
</evidence>
<dbReference type="InterPro" id="IPR000794">
    <property type="entry name" value="Beta-ketoacyl_synthase"/>
</dbReference>
<gene>
    <name evidence="14" type="primary">fabF</name>
    <name evidence="14" type="ORF">J7I43_24040</name>
</gene>
<evidence type="ECO:0000259" key="13">
    <source>
        <dbReference type="PROSITE" id="PS52004"/>
    </source>
</evidence>
<dbReference type="PROSITE" id="PS52004">
    <property type="entry name" value="KS3_2"/>
    <property type="match status" value="1"/>
</dbReference>
<dbReference type="InterPro" id="IPR014030">
    <property type="entry name" value="Ketoacyl_synth_N"/>
</dbReference>
<dbReference type="NCBIfam" id="TIGR03150">
    <property type="entry name" value="fabF"/>
    <property type="match status" value="1"/>
</dbReference>
<dbReference type="CDD" id="cd00834">
    <property type="entry name" value="KAS_I_II"/>
    <property type="match status" value="1"/>
</dbReference>
<dbReference type="PANTHER" id="PTHR11712">
    <property type="entry name" value="POLYKETIDE SYNTHASE-RELATED"/>
    <property type="match status" value="1"/>
</dbReference>
<dbReference type="PIRSF" id="PIRSF000447">
    <property type="entry name" value="KAS_II"/>
    <property type="match status" value="1"/>
</dbReference>
<evidence type="ECO:0000256" key="6">
    <source>
        <dbReference type="ARBA" id="ARBA00022679"/>
    </source>
</evidence>
<dbReference type="EMBL" id="JAGHKP010000005">
    <property type="protein sequence ID" value="MBO9155320.1"/>
    <property type="molecule type" value="Genomic_DNA"/>
</dbReference>
<keyword evidence="8" id="KW-0443">Lipid metabolism</keyword>
<dbReference type="PANTHER" id="PTHR11712:SF336">
    <property type="entry name" value="3-OXOACYL-[ACYL-CARRIER-PROTEIN] SYNTHASE, MITOCHONDRIAL"/>
    <property type="match status" value="1"/>
</dbReference>
<keyword evidence="10 11" id="KW-0012">Acyltransferase</keyword>
<evidence type="ECO:0000256" key="11">
    <source>
        <dbReference type="PIRNR" id="PIRNR000447"/>
    </source>
</evidence>
<dbReference type="InterPro" id="IPR018201">
    <property type="entry name" value="Ketoacyl_synth_AS"/>
</dbReference>
<comment type="pathway">
    <text evidence="1 11">Lipid metabolism; fatty acid biosynthesis.</text>
</comment>
<dbReference type="InterPro" id="IPR014031">
    <property type="entry name" value="Ketoacyl_synth_C"/>
</dbReference>
<comment type="similarity">
    <text evidence="2 11 12">Belongs to the thiolase-like superfamily. Beta-ketoacyl-ACP synthases family.</text>
</comment>
<keyword evidence="15" id="KW-1185">Reference proteome</keyword>
<keyword evidence="5 11" id="KW-0444">Lipid biosynthesis</keyword>
<dbReference type="NCBIfam" id="NF005589">
    <property type="entry name" value="PRK07314.1"/>
    <property type="match status" value="1"/>
</dbReference>
<name>A0ABS3YLN1_9BACT</name>
<evidence type="ECO:0000256" key="7">
    <source>
        <dbReference type="ARBA" id="ARBA00022832"/>
    </source>
</evidence>
<dbReference type="Pfam" id="PF02801">
    <property type="entry name" value="Ketoacyl-synt_C"/>
    <property type="match status" value="1"/>
</dbReference>
<dbReference type="InterPro" id="IPR016039">
    <property type="entry name" value="Thiolase-like"/>
</dbReference>
<dbReference type="InterPro" id="IPR020841">
    <property type="entry name" value="PKS_Beta-ketoAc_synthase_dom"/>
</dbReference>
<comment type="caution">
    <text evidence="14">The sequence shown here is derived from an EMBL/GenBank/DDBJ whole genome shotgun (WGS) entry which is preliminary data.</text>
</comment>
<proteinExistence type="inferred from homology"/>
<dbReference type="RefSeq" id="WP_209148547.1">
    <property type="nucleotide sequence ID" value="NZ_JAGHKP010000005.1"/>
</dbReference>
<dbReference type="SUPFAM" id="SSF53901">
    <property type="entry name" value="Thiolase-like"/>
    <property type="match status" value="2"/>
</dbReference>
<sequence>MKRIVITGLGAITPLGNNVAAFWENLVAGKSGAATITRFNAEKFRTRFACELRDYDPSLALEKSELRKTDPFTQYALSATAEAIADSGLNFAAMNPFDTGVIWGSGQGGMQTFEEQVTEYVEGDYNPRFSPYFVPRLITNMASGMISIKYGLMGINYTTVSACATSNTAIMDALNYIRLGKAKVMITGGSEAPITPASIGGFCAMKAMSVRNDDPASASRPFDVARDGFVMGEGAGALILEEYEHAKARGAKIYAEVAGAAMTADAYHMTATHPEGLGAYQAMKSALEDAELNTEDVHYLNAHATSTPVGDLSEIAAIRRVFGDKAPQLHISATKSMTGHLLGAAGAIEAIASVKSITDNLIPPTINTTDLDPQIPAELKIVLASAHKKEVRVAMSNTFGFGGHNGIVVFKKV</sequence>
<dbReference type="Pfam" id="PF00109">
    <property type="entry name" value="ketoacyl-synt"/>
    <property type="match status" value="1"/>
</dbReference>
<evidence type="ECO:0000256" key="12">
    <source>
        <dbReference type="RuleBase" id="RU003694"/>
    </source>
</evidence>
<evidence type="ECO:0000256" key="4">
    <source>
        <dbReference type="ARBA" id="ARBA00014657"/>
    </source>
</evidence>
<accession>A0ABS3YLN1</accession>
<evidence type="ECO:0000256" key="2">
    <source>
        <dbReference type="ARBA" id="ARBA00008467"/>
    </source>
</evidence>
<keyword evidence="9 11" id="KW-0275">Fatty acid biosynthesis</keyword>
<dbReference type="Gene3D" id="3.40.47.10">
    <property type="match status" value="1"/>
</dbReference>
<feature type="domain" description="Ketosynthase family 3 (KS3)" evidence="13">
    <location>
        <begin position="1"/>
        <end position="412"/>
    </location>
</feature>
<evidence type="ECO:0000256" key="9">
    <source>
        <dbReference type="ARBA" id="ARBA00023160"/>
    </source>
</evidence>
<dbReference type="SMART" id="SM00825">
    <property type="entry name" value="PKS_KS"/>
    <property type="match status" value="1"/>
</dbReference>
<comment type="catalytic activity">
    <reaction evidence="11">
        <text>a fatty acyl-[ACP] + malonyl-[ACP] + H(+) = a 3-oxoacyl-[ACP] + holo-[ACP] + CO2</text>
        <dbReference type="Rhea" id="RHEA:22836"/>
        <dbReference type="Rhea" id="RHEA-COMP:9623"/>
        <dbReference type="Rhea" id="RHEA-COMP:9685"/>
        <dbReference type="Rhea" id="RHEA-COMP:9916"/>
        <dbReference type="Rhea" id="RHEA-COMP:14125"/>
        <dbReference type="ChEBI" id="CHEBI:15378"/>
        <dbReference type="ChEBI" id="CHEBI:16526"/>
        <dbReference type="ChEBI" id="CHEBI:64479"/>
        <dbReference type="ChEBI" id="CHEBI:78449"/>
        <dbReference type="ChEBI" id="CHEBI:78776"/>
        <dbReference type="ChEBI" id="CHEBI:138651"/>
    </reaction>
</comment>
<keyword evidence="6 11" id="KW-0808">Transferase</keyword>
<evidence type="ECO:0000313" key="15">
    <source>
        <dbReference type="Proteomes" id="UP000679126"/>
    </source>
</evidence>
<organism evidence="14 15">
    <name type="scientific">Chitinophaga chungangae</name>
    <dbReference type="NCBI Taxonomy" id="2821488"/>
    <lineage>
        <taxon>Bacteria</taxon>
        <taxon>Pseudomonadati</taxon>
        <taxon>Bacteroidota</taxon>
        <taxon>Chitinophagia</taxon>
        <taxon>Chitinophagales</taxon>
        <taxon>Chitinophagaceae</taxon>
        <taxon>Chitinophaga</taxon>
    </lineage>
</organism>
<evidence type="ECO:0000256" key="10">
    <source>
        <dbReference type="ARBA" id="ARBA00023315"/>
    </source>
</evidence>
<dbReference type="EC" id="2.3.1.179" evidence="3 11"/>
<keyword evidence="7" id="KW-0276">Fatty acid metabolism</keyword>
<comment type="function">
    <text evidence="11">Involved in the type II fatty acid elongation cycle. Catalyzes the elongation of a wide range of acyl-ACP by the addition of two carbons from malonyl-ACP to an acyl acceptor. Can efficiently catalyze the conversion of palmitoleoyl-ACP (cis-hexadec-9-enoyl-ACP) to cis-vaccenoyl-ACP (cis-octadec-11-enoyl-ACP), an essential step in the thermal regulation of fatty acid composition.</text>
</comment>
<evidence type="ECO:0000256" key="3">
    <source>
        <dbReference type="ARBA" id="ARBA00012356"/>
    </source>
</evidence>
<evidence type="ECO:0000313" key="14">
    <source>
        <dbReference type="EMBL" id="MBO9155320.1"/>
    </source>
</evidence>